<sequence>MNQTIMSDHYKWNNLRIGGGGYATGLIIHPKEEDLIYVRTDVGGLYRLHKDEERWIQLMDSFGLSQRNFYGIDSVALDAQNSDVIYVAAGKYSKEEVMQYFETDIDENPCDVLRSRDRGITWERTNLNKDFRGNLVVRWNGECIAVDPSNSDYVVCGTRSDGLYIMEQATRNDNWRQLTGVPDGIKGYGIRSVIFDPNSVVNGRCQRFFVGICGEGVYETLDGGETFKVIPNTPLMPNRMSMNSEGALFISAGYCGAKTTDVTRGVYRYDLGITKNITPDPVYEEYTGISVDPTNPNRVVCSVRFNGFWNPIFITLNGGDSWELVTNQSIANADVPWFPSCYFSAATSSVLINPHNPSQVYFTDWYAIWRTDDISQKPRHWKSYTQGYESMVSFTMICPPIGASIITGIADNDGMRHTNLQESPLKKHGGPEMQETTGIDYCESNPNFMARVGSWEWGKTGGGGYSSDNGVSWKAFKNWPFGANGKLAMNPVNENNFVVLPIQDTPKVTFDAGVTWQESVGAPKGSVEKFWSNNHCIASDRVENNVYYIYHRGEVYRSTDGGINWIKVSELPLETFSNMKAMPNNKGHVWVNLNHYGLYTSCDFGDTFTKLNNVNQAYLFAFGKGLTEDIPAVYVYGRVDGVEGIFRSDDKGTTWIRINDDANRVGNDPNCMEGDRQVYGRVYIGTNGRGYYYGEKEN</sequence>
<keyword evidence="2" id="KW-1185">Reference proteome</keyword>
<dbReference type="EMBL" id="CP130319">
    <property type="protein sequence ID" value="WNR44551.1"/>
    <property type="molecule type" value="Genomic_DNA"/>
</dbReference>
<dbReference type="KEGG" id="proo:MJB10_26420"/>
<dbReference type="GO" id="GO:0010411">
    <property type="term" value="P:xyloglucan metabolic process"/>
    <property type="evidence" value="ECO:0007669"/>
    <property type="project" value="TreeGrafter"/>
</dbReference>
<proteinExistence type="predicted"/>
<accession>A0AA96LNU9</accession>
<dbReference type="SUPFAM" id="SSF110296">
    <property type="entry name" value="Oligoxyloglucan reducing end-specific cellobiohydrolase"/>
    <property type="match status" value="2"/>
</dbReference>
<evidence type="ECO:0000313" key="2">
    <source>
        <dbReference type="Proteomes" id="UP001304650"/>
    </source>
</evidence>
<protein>
    <submittedName>
        <fullName evidence="1">Uncharacterized protein</fullName>
    </submittedName>
</protein>
<organism evidence="1 2">
    <name type="scientific">Paenibacillus roseopurpureus</name>
    <dbReference type="NCBI Taxonomy" id="2918901"/>
    <lineage>
        <taxon>Bacteria</taxon>
        <taxon>Bacillati</taxon>
        <taxon>Bacillota</taxon>
        <taxon>Bacilli</taxon>
        <taxon>Bacillales</taxon>
        <taxon>Paenibacillaceae</taxon>
        <taxon>Paenibacillus</taxon>
    </lineage>
</organism>
<dbReference type="PANTHER" id="PTHR43739:SF5">
    <property type="entry name" value="EXO-ALPHA-SIALIDASE"/>
    <property type="match status" value="1"/>
</dbReference>
<dbReference type="InterPro" id="IPR015943">
    <property type="entry name" value="WD40/YVTN_repeat-like_dom_sf"/>
</dbReference>
<dbReference type="RefSeq" id="WP_314800212.1">
    <property type="nucleotide sequence ID" value="NZ_CP130319.1"/>
</dbReference>
<reference evidence="1" key="1">
    <citation type="submission" date="2022-02" db="EMBL/GenBank/DDBJ databases">
        <title>Paenibacillus sp. MBLB1832 Whole Genome Shotgun Sequencing.</title>
        <authorList>
            <person name="Hwang C.Y."/>
            <person name="Cho E.-S."/>
            <person name="Seo M.-J."/>
        </authorList>
    </citation>
    <scope>NUCLEOTIDE SEQUENCE</scope>
    <source>
        <strain evidence="1">MBLB1832</strain>
    </source>
</reference>
<dbReference type="Proteomes" id="UP001304650">
    <property type="component" value="Chromosome"/>
</dbReference>
<dbReference type="PANTHER" id="PTHR43739">
    <property type="entry name" value="XYLOGLUCANASE (EUROFUNG)"/>
    <property type="match status" value="1"/>
</dbReference>
<dbReference type="AlphaFoldDB" id="A0AA96LNU9"/>
<evidence type="ECO:0000313" key="1">
    <source>
        <dbReference type="EMBL" id="WNR44551.1"/>
    </source>
</evidence>
<name>A0AA96LNU9_9BACL</name>
<gene>
    <name evidence="1" type="ORF">MJB10_26420</name>
</gene>
<dbReference type="Gene3D" id="2.130.10.10">
    <property type="entry name" value="YVTN repeat-like/Quinoprotein amine dehydrogenase"/>
    <property type="match status" value="2"/>
</dbReference>
<dbReference type="InterPro" id="IPR052025">
    <property type="entry name" value="Xyloglucanase_GH74"/>
</dbReference>
<dbReference type="CDD" id="cd15482">
    <property type="entry name" value="Sialidase_non-viral"/>
    <property type="match status" value="1"/>
</dbReference>